<feature type="compositionally biased region" description="Low complexity" evidence="1">
    <location>
        <begin position="118"/>
        <end position="212"/>
    </location>
</feature>
<dbReference type="InterPro" id="IPR036680">
    <property type="entry name" value="SPOR-like_sf"/>
</dbReference>
<gene>
    <name evidence="4" type="ORF">FAP39_05085</name>
</gene>
<dbReference type="Pfam" id="PF05036">
    <property type="entry name" value="SPOR"/>
    <property type="match status" value="1"/>
</dbReference>
<feature type="domain" description="SPOR" evidence="3">
    <location>
        <begin position="402"/>
        <end position="480"/>
    </location>
</feature>
<dbReference type="GO" id="GO:0042834">
    <property type="term" value="F:peptidoglycan binding"/>
    <property type="evidence" value="ECO:0007669"/>
    <property type="project" value="InterPro"/>
</dbReference>
<dbReference type="Gene3D" id="3.30.70.1070">
    <property type="entry name" value="Sporulation related repeat"/>
    <property type="match status" value="1"/>
</dbReference>
<organism evidence="4 5">
    <name type="scientific">Shimia litoralis</name>
    <dbReference type="NCBI Taxonomy" id="420403"/>
    <lineage>
        <taxon>Bacteria</taxon>
        <taxon>Pseudomonadati</taxon>
        <taxon>Pseudomonadota</taxon>
        <taxon>Alphaproteobacteria</taxon>
        <taxon>Rhodobacterales</taxon>
        <taxon>Roseobacteraceae</taxon>
    </lineage>
</organism>
<feature type="compositionally biased region" description="Polar residues" evidence="1">
    <location>
        <begin position="213"/>
        <end position="223"/>
    </location>
</feature>
<dbReference type="InterPro" id="IPR007730">
    <property type="entry name" value="SPOR-like_dom"/>
</dbReference>
<dbReference type="RefSeq" id="WP_138015315.1">
    <property type="nucleotide sequence ID" value="NZ_SULI01000004.1"/>
</dbReference>
<evidence type="ECO:0000313" key="4">
    <source>
        <dbReference type="EMBL" id="TKZ21486.1"/>
    </source>
</evidence>
<evidence type="ECO:0000256" key="1">
    <source>
        <dbReference type="SAM" id="MobiDB-lite"/>
    </source>
</evidence>
<evidence type="ECO:0000256" key="2">
    <source>
        <dbReference type="SAM" id="SignalP"/>
    </source>
</evidence>
<sequence length="480" mass="50232">MKLTRVIAIGVIASSLGLGAAVHAQSLKNVETPSEFPPASYKGKQYVDSKGCVYIRAGVDGNVTWVPRMTRNRKVVCGYKPTIAGAKPSTGSAPKLNNDVVFIEPAAKPKPPTTIFGTTAPATAAATSTASTKPKAKSTTKSTAKAASAPKTTSVKKASTSSAKSAPKATPKPRTTQATAAKTATKPASTTATTTTSATSARRSTTQAPRASGHSSPCRSASGASAMHGKYAVRCGPQSELPYTPGTGKATAPAPVIRIQRQWSEVIGSQGVVVGQIVKEGEVSPNVRVVPRHVYENQFTHLPAPTVPKGYRRVFDDGRLNPHRAEQTFAGKAAMDAAWSETLPRTMIHRRTGETIVMSSKSSSYATSAPFEKTPQLATQSTSRAPNAPVVSTRSAPVTKSLRLSGAHYVQAATYQDAQSAQAAAQKLRKQGLPVKIGRYTKNGETRRMVLAGPFGSETSGENALAVAQKSGFSGAFLRD</sequence>
<accession>A0A4U7N806</accession>
<evidence type="ECO:0000313" key="5">
    <source>
        <dbReference type="Proteomes" id="UP000306575"/>
    </source>
</evidence>
<keyword evidence="5" id="KW-1185">Reference proteome</keyword>
<proteinExistence type="predicted"/>
<dbReference type="SUPFAM" id="SSF110997">
    <property type="entry name" value="Sporulation related repeat"/>
    <property type="match status" value="1"/>
</dbReference>
<dbReference type="OrthoDB" id="7843142at2"/>
<evidence type="ECO:0000259" key="3">
    <source>
        <dbReference type="PROSITE" id="PS51724"/>
    </source>
</evidence>
<feature type="compositionally biased region" description="Polar residues" evidence="1">
    <location>
        <begin position="376"/>
        <end position="394"/>
    </location>
</feature>
<dbReference type="Proteomes" id="UP000306575">
    <property type="component" value="Unassembled WGS sequence"/>
</dbReference>
<feature type="chain" id="PRO_5020468009" evidence="2">
    <location>
        <begin position="21"/>
        <end position="480"/>
    </location>
</feature>
<reference evidence="4 5" key="1">
    <citation type="submission" date="2019-04" db="EMBL/GenBank/DDBJ databases">
        <title>Genome sequence of Pelagicola litoralis CL-ES2.</title>
        <authorList>
            <person name="Cao J."/>
        </authorList>
    </citation>
    <scope>NUCLEOTIDE SEQUENCE [LARGE SCALE GENOMIC DNA]</scope>
    <source>
        <strain evidence="4 5">CL-ES2</strain>
    </source>
</reference>
<name>A0A4U7N806_9RHOB</name>
<comment type="caution">
    <text evidence="4">The sequence shown here is derived from an EMBL/GenBank/DDBJ whole genome shotgun (WGS) entry which is preliminary data.</text>
</comment>
<protein>
    <submittedName>
        <fullName evidence="4">SPOR domain-containing protein</fullName>
    </submittedName>
</protein>
<keyword evidence="2" id="KW-0732">Signal</keyword>
<dbReference type="PROSITE" id="PS51724">
    <property type="entry name" value="SPOR"/>
    <property type="match status" value="1"/>
</dbReference>
<feature type="region of interest" description="Disordered" evidence="1">
    <location>
        <begin position="359"/>
        <end position="394"/>
    </location>
</feature>
<feature type="signal peptide" evidence="2">
    <location>
        <begin position="1"/>
        <end position="20"/>
    </location>
</feature>
<dbReference type="EMBL" id="SULI01000004">
    <property type="protein sequence ID" value="TKZ21486.1"/>
    <property type="molecule type" value="Genomic_DNA"/>
</dbReference>
<dbReference type="AlphaFoldDB" id="A0A4U7N806"/>
<feature type="region of interest" description="Disordered" evidence="1">
    <location>
        <begin position="108"/>
        <end position="226"/>
    </location>
</feature>